<keyword evidence="4" id="KW-1185">Reference proteome</keyword>
<feature type="compositionally biased region" description="Low complexity" evidence="1">
    <location>
        <begin position="217"/>
        <end position="233"/>
    </location>
</feature>
<dbReference type="InterPro" id="IPR043472">
    <property type="entry name" value="Macro_dom-like"/>
</dbReference>
<dbReference type="Proteomes" id="UP000235145">
    <property type="component" value="Unassembled WGS sequence"/>
</dbReference>
<evidence type="ECO:0000313" key="3">
    <source>
        <dbReference type="EMBL" id="KAJ0189446.1"/>
    </source>
</evidence>
<reference evidence="3 4" key="1">
    <citation type="journal article" date="2017" name="Nat. Commun.">
        <title>Genome assembly with in vitro proximity ligation data and whole-genome triplication in lettuce.</title>
        <authorList>
            <person name="Reyes-Chin-Wo S."/>
            <person name="Wang Z."/>
            <person name="Yang X."/>
            <person name="Kozik A."/>
            <person name="Arikit S."/>
            <person name="Song C."/>
            <person name="Xia L."/>
            <person name="Froenicke L."/>
            <person name="Lavelle D.O."/>
            <person name="Truco M.J."/>
            <person name="Xia R."/>
            <person name="Zhu S."/>
            <person name="Xu C."/>
            <person name="Xu H."/>
            <person name="Xu X."/>
            <person name="Cox K."/>
            <person name="Korf I."/>
            <person name="Meyers B.C."/>
            <person name="Michelmore R.W."/>
        </authorList>
    </citation>
    <scope>NUCLEOTIDE SEQUENCE [LARGE SCALE GENOMIC DNA]</scope>
    <source>
        <strain evidence="4">cv. Salinas</strain>
        <tissue evidence="3">Seedlings</tissue>
    </source>
</reference>
<gene>
    <name evidence="3" type="ORF">LSAT_V11C800430230</name>
</gene>
<dbReference type="Gene3D" id="3.40.220.10">
    <property type="entry name" value="Leucine Aminopeptidase, subunit E, domain 1"/>
    <property type="match status" value="1"/>
</dbReference>
<protein>
    <submittedName>
        <fullName evidence="3">Uncharacterized protein</fullName>
    </submittedName>
</protein>
<feature type="region of interest" description="Disordered" evidence="1">
    <location>
        <begin position="203"/>
        <end position="242"/>
    </location>
</feature>
<sequence>MSSRLQNPFVGAAFQSSLKPRNVNYLGYLGNKFPRKPRYDIIPRAKKNDWISHGIRFSQSFGENVEILWKNMGLRSGFVVKSVKEPFTRSKAIVRSLSKVWEEGLLLFQCSVFYAVISGVCLLLWYSQLKENTLIESKLFPSVCTTLSDYIQCDLHFCKAFSVKRMQQLKKLHPVILLMETYMNNIRLEDALRNSKDSHLKDFTSTNPYTTTEASVNKSSTEIPSSSNNSNHNVQQGDGSTYRVGKSLQYPPFSDRNPSNVLDRPISEINSEFVSTTFRYDIVASTGLPSRRSRPSFLDSILPNEENINQLIHSFYLFIYLLNFIFSIIGALLGTYEDNRFKSESKKPYLKSIGSLNLGGGPELEKKLKYTEHVCSGVILGKELVNAPPNVLTPGSLSFLFSIVDRYIEFWIDTADKQPCIVMGGMIPWKLHVTGKLFHRGLAQKGDSLLIILKSFIEKQSAQSTRKLSLCQQQSIHSYFLITLVTALLFMHKAEHILYQHTSLNTFMIV</sequence>
<dbReference type="SUPFAM" id="SSF52949">
    <property type="entry name" value="Macro domain-like"/>
    <property type="match status" value="1"/>
</dbReference>
<evidence type="ECO:0000313" key="4">
    <source>
        <dbReference type="Proteomes" id="UP000235145"/>
    </source>
</evidence>
<proteinExistence type="predicted"/>
<keyword evidence="2" id="KW-0472">Membrane</keyword>
<dbReference type="AlphaFoldDB" id="A0A9R1UMD2"/>
<dbReference type="InterPro" id="IPR053022">
    <property type="entry name" value="Chloroplast_translocon_comp"/>
</dbReference>
<dbReference type="PANTHER" id="PTHR34457">
    <property type="entry name" value="EMBRYO DEFECTIVE 2410"/>
    <property type="match status" value="1"/>
</dbReference>
<dbReference type="PANTHER" id="PTHR34457:SF3">
    <property type="entry name" value="PROTEIN TIC236, CHLOROPLASTIC"/>
    <property type="match status" value="1"/>
</dbReference>
<comment type="caution">
    <text evidence="3">The sequence shown here is derived from an EMBL/GenBank/DDBJ whole genome shotgun (WGS) entry which is preliminary data.</text>
</comment>
<keyword evidence="2" id="KW-0812">Transmembrane</keyword>
<feature type="transmembrane region" description="Helical" evidence="2">
    <location>
        <begin position="105"/>
        <end position="126"/>
    </location>
</feature>
<feature type="compositionally biased region" description="Polar residues" evidence="1">
    <location>
        <begin position="203"/>
        <end position="216"/>
    </location>
</feature>
<keyword evidence="2" id="KW-1133">Transmembrane helix</keyword>
<feature type="transmembrane region" description="Helical" evidence="2">
    <location>
        <begin position="315"/>
        <end position="336"/>
    </location>
</feature>
<dbReference type="EMBL" id="NBSK02000008">
    <property type="protein sequence ID" value="KAJ0189446.1"/>
    <property type="molecule type" value="Genomic_DNA"/>
</dbReference>
<accession>A0A9R1UMD2</accession>
<organism evidence="3 4">
    <name type="scientific">Lactuca sativa</name>
    <name type="common">Garden lettuce</name>
    <dbReference type="NCBI Taxonomy" id="4236"/>
    <lineage>
        <taxon>Eukaryota</taxon>
        <taxon>Viridiplantae</taxon>
        <taxon>Streptophyta</taxon>
        <taxon>Embryophyta</taxon>
        <taxon>Tracheophyta</taxon>
        <taxon>Spermatophyta</taxon>
        <taxon>Magnoliopsida</taxon>
        <taxon>eudicotyledons</taxon>
        <taxon>Gunneridae</taxon>
        <taxon>Pentapetalae</taxon>
        <taxon>asterids</taxon>
        <taxon>campanulids</taxon>
        <taxon>Asterales</taxon>
        <taxon>Asteraceae</taxon>
        <taxon>Cichorioideae</taxon>
        <taxon>Cichorieae</taxon>
        <taxon>Lactucinae</taxon>
        <taxon>Lactuca</taxon>
    </lineage>
</organism>
<name>A0A9R1UMD2_LACSA</name>
<evidence type="ECO:0000256" key="2">
    <source>
        <dbReference type="SAM" id="Phobius"/>
    </source>
</evidence>
<evidence type="ECO:0000256" key="1">
    <source>
        <dbReference type="SAM" id="MobiDB-lite"/>
    </source>
</evidence>